<dbReference type="GO" id="GO:0003755">
    <property type="term" value="F:peptidyl-prolyl cis-trans isomerase activity"/>
    <property type="evidence" value="ECO:0007669"/>
    <property type="project" value="UniProtKB-UniRule"/>
</dbReference>
<name>A0A1I6XCM0_9FLAO</name>
<dbReference type="RefSeq" id="WP_090244946.1">
    <property type="nucleotide sequence ID" value="NZ_FPAS01000001.1"/>
</dbReference>
<keyword evidence="9" id="KW-1185">Reference proteome</keyword>
<dbReference type="OrthoDB" id="9814548at2"/>
<evidence type="ECO:0000313" key="9">
    <source>
        <dbReference type="Proteomes" id="UP000236454"/>
    </source>
</evidence>
<keyword evidence="4 5" id="KW-0413">Isomerase</keyword>
<dbReference type="EC" id="5.2.1.8" evidence="6"/>
<gene>
    <name evidence="8" type="ORF">SAMN05216474_0070</name>
</gene>
<dbReference type="SUPFAM" id="SSF54534">
    <property type="entry name" value="FKBP-like"/>
    <property type="match status" value="2"/>
</dbReference>
<dbReference type="PANTHER" id="PTHR43811:SF23">
    <property type="entry name" value="FKBP-TYPE 22 KDA PEPTIDYL-PROLYL CIS-TRANS ISOMERASE"/>
    <property type="match status" value="1"/>
</dbReference>
<dbReference type="Gene3D" id="3.10.50.40">
    <property type="match status" value="2"/>
</dbReference>
<evidence type="ECO:0000256" key="5">
    <source>
        <dbReference type="PROSITE-ProRule" id="PRU00277"/>
    </source>
</evidence>
<sequence length="297" mass="33074">MKLNNALVPFFALPFFYACSIDGVKDVDSNTPFNTVDSAAMNAEDSLSSVKMDSADTLEIVQKDTVSELALDNGIKITWFKKGKGPKVELYDVLRIDYKNALEDGKVYDGNHLIKKTSIAYPYGWNIQTEGWKIALQYLSVGDEVDIFLPAKLARGERGIPGLVPPNADNYLHLSILDKIAPVANVDGIKVYTIEESKEENEAVVTDKSKIKVHYFAHSASQPRYANTYADVKPIYIDMANTTELPALVKALKERKNHDKVYVHIPAAQAYGEQGLEGKVKPNEDIMYDLIILDVKN</sequence>
<evidence type="ECO:0000256" key="2">
    <source>
        <dbReference type="ARBA" id="ARBA00006577"/>
    </source>
</evidence>
<keyword evidence="3 5" id="KW-0697">Rotamase</keyword>
<proteinExistence type="inferred from homology"/>
<accession>A0A1I6XCM0</accession>
<reference evidence="8 9" key="1">
    <citation type="submission" date="2016-10" db="EMBL/GenBank/DDBJ databases">
        <authorList>
            <person name="de Groot N.N."/>
        </authorList>
    </citation>
    <scope>NUCLEOTIDE SEQUENCE [LARGE SCALE GENOMIC DNA]</scope>
    <source>
        <strain evidence="8 9">CGMCC 1.7005</strain>
    </source>
</reference>
<comment type="similarity">
    <text evidence="2 6">Belongs to the FKBP-type PPIase family.</text>
</comment>
<evidence type="ECO:0000256" key="1">
    <source>
        <dbReference type="ARBA" id="ARBA00000971"/>
    </source>
</evidence>
<feature type="domain" description="PPIase FKBP-type" evidence="7">
    <location>
        <begin position="208"/>
        <end position="296"/>
    </location>
</feature>
<evidence type="ECO:0000256" key="3">
    <source>
        <dbReference type="ARBA" id="ARBA00023110"/>
    </source>
</evidence>
<evidence type="ECO:0000256" key="4">
    <source>
        <dbReference type="ARBA" id="ARBA00023235"/>
    </source>
</evidence>
<evidence type="ECO:0000313" key="8">
    <source>
        <dbReference type="EMBL" id="SFT35564.1"/>
    </source>
</evidence>
<dbReference type="InterPro" id="IPR046357">
    <property type="entry name" value="PPIase_dom_sf"/>
</dbReference>
<organism evidence="8 9">
    <name type="scientific">Lishizhenia tianjinensis</name>
    <dbReference type="NCBI Taxonomy" id="477690"/>
    <lineage>
        <taxon>Bacteria</taxon>
        <taxon>Pseudomonadati</taxon>
        <taxon>Bacteroidota</taxon>
        <taxon>Flavobacteriia</taxon>
        <taxon>Flavobacteriales</taxon>
        <taxon>Crocinitomicaceae</taxon>
        <taxon>Lishizhenia</taxon>
    </lineage>
</organism>
<dbReference type="Proteomes" id="UP000236454">
    <property type="component" value="Unassembled WGS sequence"/>
</dbReference>
<dbReference type="STRING" id="477690.SAMN05216474_0070"/>
<protein>
    <recommendedName>
        <fullName evidence="6">Peptidyl-prolyl cis-trans isomerase</fullName>
        <ecNumber evidence="6">5.2.1.8</ecNumber>
    </recommendedName>
</protein>
<evidence type="ECO:0000259" key="7">
    <source>
        <dbReference type="PROSITE" id="PS50059"/>
    </source>
</evidence>
<dbReference type="PROSITE" id="PS50059">
    <property type="entry name" value="FKBP_PPIASE"/>
    <property type="match status" value="2"/>
</dbReference>
<dbReference type="PANTHER" id="PTHR43811">
    <property type="entry name" value="FKBP-TYPE PEPTIDYL-PROLYL CIS-TRANS ISOMERASE FKPA"/>
    <property type="match status" value="1"/>
</dbReference>
<comment type="catalytic activity">
    <reaction evidence="1 5 6">
        <text>[protein]-peptidylproline (omega=180) = [protein]-peptidylproline (omega=0)</text>
        <dbReference type="Rhea" id="RHEA:16237"/>
        <dbReference type="Rhea" id="RHEA-COMP:10747"/>
        <dbReference type="Rhea" id="RHEA-COMP:10748"/>
        <dbReference type="ChEBI" id="CHEBI:83833"/>
        <dbReference type="ChEBI" id="CHEBI:83834"/>
        <dbReference type="EC" id="5.2.1.8"/>
    </reaction>
</comment>
<dbReference type="EMBL" id="FPAS01000001">
    <property type="protein sequence ID" value="SFT35564.1"/>
    <property type="molecule type" value="Genomic_DNA"/>
</dbReference>
<dbReference type="AlphaFoldDB" id="A0A1I6XCM0"/>
<dbReference type="Pfam" id="PF00254">
    <property type="entry name" value="FKBP_C"/>
    <property type="match status" value="2"/>
</dbReference>
<dbReference type="InterPro" id="IPR001179">
    <property type="entry name" value="PPIase_FKBP_dom"/>
</dbReference>
<dbReference type="PROSITE" id="PS51257">
    <property type="entry name" value="PROKAR_LIPOPROTEIN"/>
    <property type="match status" value="1"/>
</dbReference>
<evidence type="ECO:0000256" key="6">
    <source>
        <dbReference type="RuleBase" id="RU003915"/>
    </source>
</evidence>
<feature type="domain" description="PPIase FKBP-type" evidence="7">
    <location>
        <begin position="91"/>
        <end position="180"/>
    </location>
</feature>